<dbReference type="NCBIfam" id="TIGR03057">
    <property type="entry name" value="xxxLxxG_by_4"/>
    <property type="match status" value="1"/>
</dbReference>
<dbReference type="AlphaFoldDB" id="A0A0R2HC69"/>
<evidence type="ECO:0000313" key="3">
    <source>
        <dbReference type="EMBL" id="KRN47628.1"/>
    </source>
</evidence>
<dbReference type="RefSeq" id="WP_031589724.1">
    <property type="nucleotide sequence ID" value="NZ_JNKN01000039.1"/>
</dbReference>
<feature type="coiled-coil region" evidence="1">
    <location>
        <begin position="325"/>
        <end position="359"/>
    </location>
</feature>
<evidence type="ECO:0000256" key="2">
    <source>
        <dbReference type="SAM" id="SignalP"/>
    </source>
</evidence>
<dbReference type="Gene3D" id="1.10.287.950">
    <property type="entry name" value="Methyl-accepting chemotaxis protein"/>
    <property type="match status" value="1"/>
</dbReference>
<keyword evidence="2" id="KW-0732">Signal</keyword>
<feature type="signal peptide" evidence="2">
    <location>
        <begin position="1"/>
        <end position="25"/>
    </location>
</feature>
<dbReference type="Proteomes" id="UP000051841">
    <property type="component" value="Unassembled WGS sequence"/>
</dbReference>
<keyword evidence="4" id="KW-1185">Reference proteome</keyword>
<dbReference type="InterPro" id="IPR023908">
    <property type="entry name" value="xxxLxxG_rpt"/>
</dbReference>
<dbReference type="EMBL" id="JQBL01000038">
    <property type="protein sequence ID" value="KRN47628.1"/>
    <property type="molecule type" value="Genomic_DNA"/>
</dbReference>
<accession>A0A0R2HC69</accession>
<feature type="coiled-coil region" evidence="1">
    <location>
        <begin position="433"/>
        <end position="467"/>
    </location>
</feature>
<dbReference type="Gene3D" id="1.20.120.1190">
    <property type="match status" value="1"/>
</dbReference>
<dbReference type="PATRIC" id="fig|1410657.5.peg.1422"/>
<sequence>MKSILAKAIPLTVAVSMMSAVPAFAYEKNETVYTKIDADGKITYQSVNEHITSNHKETINDYSDLSDIVNTSGNEKLKRDGKNMTWSSQGKDIIYTGKTENEMPINLNISYELDGKKIKPKDVKGQSGHVKLTFKYTNMMDHQYKGEKVYTPFMVMLSSTFKSADTKNLTVNTGKIINNGESELVVGLASPGLYDSFNKMDALKELDKVVIEYDTTNFNLKSIYSIATPKLLDADDLNKVFDKIDDSYGDVNKLKDATNALVEGSKTLAEGTKTYASKMKEATYASKKLKTEGTDKLTEGYKKIDDGISQLNDGTKDLSKLPSQMKKLKDGLTQLNDALKELKNTKSNLEAKKSAGIEKMAAALSAKVNAQLADTTTDKTKEVLNQVSAISKQLNAESKELTQKTTDYLTFVQQISQNTSATPEQAAAAKKMLLEKQKALSDKAEDVKELKEQLNDVETAANSLQKYAADAKESAGKNLVLSIYNKDRETGLFESCGDNYSTAKDHSGYVKYNSVLLGKDKNGKNVYFYNKLYEIYLADHAIQTLSTSQDSFNKLYNGSNTILKSVEKSVEKLSDKKTGLPALQDGVNKLYNGSKTFSNGLNKYAENYDKLTNGLNKLNNAFSQIVDGSAKLSSGMAEYKTSGIDKITKLADDLHKDEDKFKTLSDYAKDYKFTSTNSDAQYETKFVTVIENN</sequence>
<proteinExistence type="predicted"/>
<gene>
    <name evidence="3" type="ORF">IV49_GL001373</name>
</gene>
<organism evidence="3 4">
    <name type="scientific">Kandleria vitulina DSM 20405</name>
    <dbReference type="NCBI Taxonomy" id="1410657"/>
    <lineage>
        <taxon>Bacteria</taxon>
        <taxon>Bacillati</taxon>
        <taxon>Bacillota</taxon>
        <taxon>Erysipelotrichia</taxon>
        <taxon>Erysipelotrichales</taxon>
        <taxon>Coprobacillaceae</taxon>
        <taxon>Kandleria</taxon>
    </lineage>
</organism>
<comment type="caution">
    <text evidence="3">The sequence shown here is derived from an EMBL/GenBank/DDBJ whole genome shotgun (WGS) entry which is preliminary data.</text>
</comment>
<feature type="chain" id="PRO_5006417693" evidence="2">
    <location>
        <begin position="26"/>
        <end position="693"/>
    </location>
</feature>
<evidence type="ECO:0000256" key="1">
    <source>
        <dbReference type="SAM" id="Coils"/>
    </source>
</evidence>
<reference evidence="3 4" key="1">
    <citation type="journal article" date="2015" name="Genome Announc.">
        <title>Expanding the biotechnology potential of lactobacilli through comparative genomics of 213 strains and associated genera.</title>
        <authorList>
            <person name="Sun Z."/>
            <person name="Harris H.M."/>
            <person name="McCann A."/>
            <person name="Guo C."/>
            <person name="Argimon S."/>
            <person name="Zhang W."/>
            <person name="Yang X."/>
            <person name="Jeffery I.B."/>
            <person name="Cooney J.C."/>
            <person name="Kagawa T.F."/>
            <person name="Liu W."/>
            <person name="Song Y."/>
            <person name="Salvetti E."/>
            <person name="Wrobel A."/>
            <person name="Rasinkangas P."/>
            <person name="Parkhill J."/>
            <person name="Rea M.C."/>
            <person name="O'Sullivan O."/>
            <person name="Ritari J."/>
            <person name="Douillard F.P."/>
            <person name="Paul Ross R."/>
            <person name="Yang R."/>
            <person name="Briner A.E."/>
            <person name="Felis G.E."/>
            <person name="de Vos W.M."/>
            <person name="Barrangou R."/>
            <person name="Klaenhammer T.R."/>
            <person name="Caufield P.W."/>
            <person name="Cui Y."/>
            <person name="Zhang H."/>
            <person name="O'Toole P.W."/>
        </authorList>
    </citation>
    <scope>NUCLEOTIDE SEQUENCE [LARGE SCALE GENOMIC DNA]</scope>
    <source>
        <strain evidence="3 4">DSM 20405</strain>
    </source>
</reference>
<name>A0A0R2HC69_9FIRM</name>
<evidence type="ECO:0000313" key="4">
    <source>
        <dbReference type="Proteomes" id="UP000051841"/>
    </source>
</evidence>
<keyword evidence="1" id="KW-0175">Coiled coil</keyword>
<protein>
    <submittedName>
        <fullName evidence="3">Uncharacterized protein</fullName>
    </submittedName>
</protein>